<gene>
    <name evidence="2" type="ORF">ECPE_LOCUS2159</name>
</gene>
<proteinExistence type="predicted"/>
<dbReference type="EMBL" id="UZAN01039443">
    <property type="protein sequence ID" value="VDP65611.1"/>
    <property type="molecule type" value="Genomic_DNA"/>
</dbReference>
<evidence type="ECO:0000313" key="3">
    <source>
        <dbReference type="Proteomes" id="UP000272942"/>
    </source>
</evidence>
<dbReference type="PANTHER" id="PTHR14845:SF0">
    <property type="entry name" value="DUF4515 DOMAIN-CONTAINING PROTEIN"/>
    <property type="match status" value="1"/>
</dbReference>
<evidence type="ECO:0000256" key="1">
    <source>
        <dbReference type="SAM" id="MobiDB-lite"/>
    </source>
</evidence>
<accession>A0A183A5C4</accession>
<evidence type="ECO:0000313" key="4">
    <source>
        <dbReference type="WBParaSite" id="ECPE_0000215901-mRNA-1"/>
    </source>
</evidence>
<keyword evidence="3" id="KW-1185">Reference proteome</keyword>
<name>A0A183A5C4_9TREM</name>
<dbReference type="WBParaSite" id="ECPE_0000215901-mRNA-1">
    <property type="protein sequence ID" value="ECPE_0000215901-mRNA-1"/>
    <property type="gene ID" value="ECPE_0000215901"/>
</dbReference>
<evidence type="ECO:0000313" key="2">
    <source>
        <dbReference type="EMBL" id="VDP65611.1"/>
    </source>
</evidence>
<reference evidence="4" key="1">
    <citation type="submission" date="2016-06" db="UniProtKB">
        <authorList>
            <consortium name="WormBaseParasite"/>
        </authorList>
    </citation>
    <scope>IDENTIFICATION</scope>
</reference>
<organism evidence="4">
    <name type="scientific">Echinostoma caproni</name>
    <dbReference type="NCBI Taxonomy" id="27848"/>
    <lineage>
        <taxon>Eukaryota</taxon>
        <taxon>Metazoa</taxon>
        <taxon>Spiralia</taxon>
        <taxon>Lophotrochozoa</taxon>
        <taxon>Platyhelminthes</taxon>
        <taxon>Trematoda</taxon>
        <taxon>Digenea</taxon>
        <taxon>Plagiorchiida</taxon>
        <taxon>Echinostomata</taxon>
        <taxon>Echinostomatoidea</taxon>
        <taxon>Echinostomatidae</taxon>
        <taxon>Echinostoma</taxon>
    </lineage>
</organism>
<dbReference type="OrthoDB" id="6275855at2759"/>
<dbReference type="AlphaFoldDB" id="A0A183A5C4"/>
<reference evidence="2 3" key="2">
    <citation type="submission" date="2018-11" db="EMBL/GenBank/DDBJ databases">
        <authorList>
            <consortium name="Pathogen Informatics"/>
        </authorList>
    </citation>
    <scope>NUCLEOTIDE SEQUENCE [LARGE SCALE GENOMIC DNA]</scope>
    <source>
        <strain evidence="2 3">Egypt</strain>
    </source>
</reference>
<dbReference type="PANTHER" id="PTHR14845">
    <property type="entry name" value="COILED-COIL DOMAIN-CONTAINING 166"/>
    <property type="match status" value="1"/>
</dbReference>
<protein>
    <submittedName>
        <fullName evidence="2 4">Uncharacterized protein</fullName>
    </submittedName>
</protein>
<sequence length="247" mass="27743">MAVQFTNSCESEAQRSAAKLNRALQLERRRAARVYALANRVLEQRSDVEAFFLDSLDQVRDEIATTQANYKHDAKAAYETRLRLAYYGAAEYPRIRTFQPGLPSTNTVYDDLKAANCMPCQKKVQFSELTWEQKERVLAKLFARMNAGQTRRQQSLNESTPVNCLCPEGDNHDKQADGSHLSKNSDENEIASSLTTPENVIRVVPRSAPDCKKTILTRTKTSNSLPEPFNGDNGIGQNLVVKNVESK</sequence>
<dbReference type="Proteomes" id="UP000272942">
    <property type="component" value="Unassembled WGS sequence"/>
</dbReference>
<feature type="region of interest" description="Disordered" evidence="1">
    <location>
        <begin position="167"/>
        <end position="198"/>
    </location>
</feature>
<feature type="region of interest" description="Disordered" evidence="1">
    <location>
        <begin position="217"/>
        <end position="236"/>
    </location>
</feature>